<dbReference type="Proteomes" id="UP000730481">
    <property type="component" value="Unassembled WGS sequence"/>
</dbReference>
<dbReference type="OrthoDB" id="4356994at2759"/>
<reference evidence="1" key="2">
    <citation type="submission" date="2020-02" db="EMBL/GenBank/DDBJ databases">
        <title>Identification and distribution of gene clusters putatively required for synthesis of sphingolipid metabolism inhibitors in phylogenetically diverse species of the filamentous fungus Fusarium.</title>
        <authorList>
            <person name="Kim H.-S."/>
            <person name="Busman M."/>
            <person name="Brown D.W."/>
            <person name="Divon H."/>
            <person name="Uhlig S."/>
            <person name="Proctor R.H."/>
        </authorList>
    </citation>
    <scope>NUCLEOTIDE SEQUENCE</scope>
    <source>
        <strain evidence="1">NRRL 25174</strain>
    </source>
</reference>
<dbReference type="EMBL" id="PVQB02000171">
    <property type="protein sequence ID" value="KAF4341871.1"/>
    <property type="molecule type" value="Genomic_DNA"/>
</dbReference>
<comment type="caution">
    <text evidence="1">The sequence shown here is derived from an EMBL/GenBank/DDBJ whole genome shotgun (WGS) entry which is preliminary data.</text>
</comment>
<reference evidence="1" key="1">
    <citation type="journal article" date="2017" name="Mycologia">
        <title>Fusarium algeriense, sp. nov., a novel toxigenic crown rot pathogen of durum wheat from Algeria is nested in the Fusarium burgessii species complex.</title>
        <authorList>
            <person name="Laraba I."/>
            <person name="Keddad A."/>
            <person name="Boureghda H."/>
            <person name="Abdallah N."/>
            <person name="Vaughan M.M."/>
            <person name="Proctor R.H."/>
            <person name="Busman M."/>
            <person name="O'Donnell K."/>
        </authorList>
    </citation>
    <scope>NUCLEOTIDE SEQUENCE</scope>
    <source>
        <strain evidence="1">NRRL 25174</strain>
    </source>
</reference>
<evidence type="ECO:0000313" key="2">
    <source>
        <dbReference type="Proteomes" id="UP000730481"/>
    </source>
</evidence>
<keyword evidence="2" id="KW-1185">Reference proteome</keyword>
<proteinExistence type="predicted"/>
<evidence type="ECO:0000313" key="1">
    <source>
        <dbReference type="EMBL" id="KAF4341871.1"/>
    </source>
</evidence>
<gene>
    <name evidence="1" type="ORF">FBEOM_4187</name>
</gene>
<sequence length="149" mass="17063">MQNIQLLGTLLMSVGQQYGVILRSIDKECEIARDQNEPKRLHFSDSGEQASTKMPIYGVELSPFEWSSLAKKAVRAEVYGNGSDEDTLWSLLNYLEERQAHWHAVPPHEDCPHQDQTEEEPFCIKIILRVKDLIQALKWKNVGVEGEKD</sequence>
<protein>
    <submittedName>
        <fullName evidence="1">Uncharacterized protein</fullName>
    </submittedName>
</protein>
<accession>A0A9P5AN91</accession>
<dbReference type="AlphaFoldDB" id="A0A9P5AN91"/>
<name>A0A9P5AN91_9HYPO</name>
<organism evidence="1 2">
    <name type="scientific">Fusarium beomiforme</name>
    <dbReference type="NCBI Taxonomy" id="44412"/>
    <lineage>
        <taxon>Eukaryota</taxon>
        <taxon>Fungi</taxon>
        <taxon>Dikarya</taxon>
        <taxon>Ascomycota</taxon>
        <taxon>Pezizomycotina</taxon>
        <taxon>Sordariomycetes</taxon>
        <taxon>Hypocreomycetidae</taxon>
        <taxon>Hypocreales</taxon>
        <taxon>Nectriaceae</taxon>
        <taxon>Fusarium</taxon>
        <taxon>Fusarium burgessii species complex</taxon>
    </lineage>
</organism>